<protein>
    <submittedName>
        <fullName evidence="1">Uncharacterized protein</fullName>
    </submittedName>
</protein>
<proteinExistence type="predicted"/>
<reference evidence="2" key="1">
    <citation type="submission" date="2018-02" db="EMBL/GenBank/DDBJ databases">
        <authorList>
            <person name="Hausmann B."/>
        </authorList>
    </citation>
    <scope>NUCLEOTIDE SEQUENCE [LARGE SCALE GENOMIC DNA]</scope>
    <source>
        <strain evidence="2">Peat soil MAG SbF1</strain>
    </source>
</reference>
<dbReference type="AlphaFoldDB" id="A0A2U3LPD0"/>
<gene>
    <name evidence="1" type="ORF">SBF1_6970005</name>
</gene>
<evidence type="ECO:0000313" key="2">
    <source>
        <dbReference type="Proteomes" id="UP000238916"/>
    </source>
</evidence>
<dbReference type="EMBL" id="OMOF01000664">
    <property type="protein sequence ID" value="SPF53712.1"/>
    <property type="molecule type" value="Genomic_DNA"/>
</dbReference>
<accession>A0A2U3LPD0</accession>
<evidence type="ECO:0000313" key="1">
    <source>
        <dbReference type="EMBL" id="SPF53712.1"/>
    </source>
</evidence>
<sequence>MNVTYVCMILGTALSIFLLCSSFQKKDDTEHFEMVSHGDTLLKINKKNGMTYRYSSYYGKWVEMR</sequence>
<dbReference type="Proteomes" id="UP000238916">
    <property type="component" value="Unassembled WGS sequence"/>
</dbReference>
<name>A0A2U3LPD0_9FIRM</name>
<organism evidence="1 2">
    <name type="scientific">Candidatus Desulfosporosinus infrequens</name>
    <dbReference type="NCBI Taxonomy" id="2043169"/>
    <lineage>
        <taxon>Bacteria</taxon>
        <taxon>Bacillati</taxon>
        <taxon>Bacillota</taxon>
        <taxon>Clostridia</taxon>
        <taxon>Eubacteriales</taxon>
        <taxon>Desulfitobacteriaceae</taxon>
        <taxon>Desulfosporosinus</taxon>
    </lineage>
</organism>